<dbReference type="AlphaFoldDB" id="A0A444X2K8"/>
<evidence type="ECO:0000259" key="3">
    <source>
        <dbReference type="PROSITE" id="PS50158"/>
    </source>
</evidence>
<dbReference type="SMART" id="SM00343">
    <property type="entry name" value="ZnF_C2HC"/>
    <property type="match status" value="1"/>
</dbReference>
<dbReference type="Gene3D" id="4.10.60.10">
    <property type="entry name" value="Zinc finger, CCHC-type"/>
    <property type="match status" value="1"/>
</dbReference>
<protein>
    <recommendedName>
        <fullName evidence="3">CCHC-type domain-containing protein</fullName>
    </recommendedName>
</protein>
<accession>A0A444X2K8</accession>
<gene>
    <name evidence="4" type="ORF">Ahy_B10g102764</name>
</gene>
<evidence type="ECO:0000313" key="5">
    <source>
        <dbReference type="Proteomes" id="UP000289738"/>
    </source>
</evidence>
<dbReference type="Pfam" id="PF00098">
    <property type="entry name" value="zf-CCHC"/>
    <property type="match status" value="1"/>
</dbReference>
<feature type="domain" description="CCHC-type" evidence="3">
    <location>
        <begin position="107"/>
        <end position="121"/>
    </location>
</feature>
<dbReference type="Proteomes" id="UP000289738">
    <property type="component" value="Chromosome B10"/>
</dbReference>
<keyword evidence="1" id="KW-0862">Zinc</keyword>
<reference evidence="4 5" key="1">
    <citation type="submission" date="2019-01" db="EMBL/GenBank/DDBJ databases">
        <title>Sequencing of cultivated peanut Arachis hypogaea provides insights into genome evolution and oil improvement.</title>
        <authorList>
            <person name="Chen X."/>
        </authorList>
    </citation>
    <scope>NUCLEOTIDE SEQUENCE [LARGE SCALE GENOMIC DNA]</scope>
    <source>
        <strain evidence="5">cv. Fuhuasheng</strain>
        <tissue evidence="4">Leaves</tissue>
    </source>
</reference>
<keyword evidence="5" id="KW-1185">Reference proteome</keyword>
<dbReference type="SUPFAM" id="SSF57756">
    <property type="entry name" value="Retrovirus zinc finger-like domains"/>
    <property type="match status" value="1"/>
</dbReference>
<comment type="caution">
    <text evidence="4">The sequence shown here is derived from an EMBL/GenBank/DDBJ whole genome shotgun (WGS) entry which is preliminary data.</text>
</comment>
<dbReference type="InterPro" id="IPR001878">
    <property type="entry name" value="Znf_CCHC"/>
</dbReference>
<evidence type="ECO:0000313" key="4">
    <source>
        <dbReference type="EMBL" id="RYQ83885.1"/>
    </source>
</evidence>
<dbReference type="InterPro" id="IPR036875">
    <property type="entry name" value="Znf_CCHC_sf"/>
</dbReference>
<feature type="region of interest" description="Disordered" evidence="2">
    <location>
        <begin position="48"/>
        <end position="82"/>
    </location>
</feature>
<name>A0A444X2K8_ARAHY</name>
<keyword evidence="1" id="KW-0479">Metal-binding</keyword>
<sequence length="154" mass="17820">MGCLELINIGQATGESSRRTEVIGSNRREFFTEIKGKKMKITPRGQSFKRGCYVTSRSQRQNNDRRNDNCPNPNSQGQTSTQPEELRCLRCKKYHPNRPCRARLGVCYECRKRGHIARDCPYRKHWDAAESDSQTRDNRELAVGFLTSLHIINM</sequence>
<evidence type="ECO:0000256" key="2">
    <source>
        <dbReference type="SAM" id="MobiDB-lite"/>
    </source>
</evidence>
<keyword evidence="1" id="KW-0863">Zinc-finger</keyword>
<evidence type="ECO:0000256" key="1">
    <source>
        <dbReference type="PROSITE-ProRule" id="PRU00047"/>
    </source>
</evidence>
<dbReference type="EMBL" id="SDMP01000020">
    <property type="protein sequence ID" value="RYQ83885.1"/>
    <property type="molecule type" value="Genomic_DNA"/>
</dbReference>
<proteinExistence type="predicted"/>
<dbReference type="GO" id="GO:0008270">
    <property type="term" value="F:zinc ion binding"/>
    <property type="evidence" value="ECO:0007669"/>
    <property type="project" value="UniProtKB-KW"/>
</dbReference>
<dbReference type="GO" id="GO:0003676">
    <property type="term" value="F:nucleic acid binding"/>
    <property type="evidence" value="ECO:0007669"/>
    <property type="project" value="InterPro"/>
</dbReference>
<organism evidence="4 5">
    <name type="scientific">Arachis hypogaea</name>
    <name type="common">Peanut</name>
    <dbReference type="NCBI Taxonomy" id="3818"/>
    <lineage>
        <taxon>Eukaryota</taxon>
        <taxon>Viridiplantae</taxon>
        <taxon>Streptophyta</taxon>
        <taxon>Embryophyta</taxon>
        <taxon>Tracheophyta</taxon>
        <taxon>Spermatophyta</taxon>
        <taxon>Magnoliopsida</taxon>
        <taxon>eudicotyledons</taxon>
        <taxon>Gunneridae</taxon>
        <taxon>Pentapetalae</taxon>
        <taxon>rosids</taxon>
        <taxon>fabids</taxon>
        <taxon>Fabales</taxon>
        <taxon>Fabaceae</taxon>
        <taxon>Papilionoideae</taxon>
        <taxon>50 kb inversion clade</taxon>
        <taxon>dalbergioids sensu lato</taxon>
        <taxon>Dalbergieae</taxon>
        <taxon>Pterocarpus clade</taxon>
        <taxon>Arachis</taxon>
    </lineage>
</organism>
<dbReference type="PROSITE" id="PS50158">
    <property type="entry name" value="ZF_CCHC"/>
    <property type="match status" value="1"/>
</dbReference>